<dbReference type="GeneID" id="93276233"/>
<dbReference type="Pfam" id="PF19127">
    <property type="entry name" value="Choline_bind_3"/>
    <property type="match status" value="1"/>
</dbReference>
<gene>
    <name evidence="4" type="ORF">SAMN05216313_104161</name>
</gene>
<organism evidence="4 5">
    <name type="scientific">Enterocloster lavalensis</name>
    <dbReference type="NCBI Taxonomy" id="460384"/>
    <lineage>
        <taxon>Bacteria</taxon>
        <taxon>Bacillati</taxon>
        <taxon>Bacillota</taxon>
        <taxon>Clostridia</taxon>
        <taxon>Lachnospirales</taxon>
        <taxon>Lachnospiraceae</taxon>
        <taxon>Enterocloster</taxon>
    </lineage>
</organism>
<feature type="chain" id="PRO_5044372501" evidence="3">
    <location>
        <begin position="27"/>
        <end position="344"/>
    </location>
</feature>
<dbReference type="RefSeq" id="WP_092361422.1">
    <property type="nucleotide sequence ID" value="NZ_DAINWJ010000605.1"/>
</dbReference>
<feature type="repeat" description="Cell wall-binding" evidence="2">
    <location>
        <begin position="46"/>
        <end position="65"/>
    </location>
</feature>
<dbReference type="STRING" id="460384.SAMN05216313_104161"/>
<evidence type="ECO:0000313" key="5">
    <source>
        <dbReference type="Proteomes" id="UP000198508"/>
    </source>
</evidence>
<accession>A0A1I0DFR9</accession>
<dbReference type="Proteomes" id="UP000198508">
    <property type="component" value="Unassembled WGS sequence"/>
</dbReference>
<evidence type="ECO:0000256" key="3">
    <source>
        <dbReference type="SAM" id="SignalP"/>
    </source>
</evidence>
<reference evidence="5" key="1">
    <citation type="submission" date="2016-10" db="EMBL/GenBank/DDBJ databases">
        <authorList>
            <person name="Varghese N."/>
            <person name="Submissions S."/>
        </authorList>
    </citation>
    <scope>NUCLEOTIDE SEQUENCE [LARGE SCALE GENOMIC DNA]</scope>
    <source>
        <strain evidence="5">NLAE-zl-G277</strain>
    </source>
</reference>
<dbReference type="AlphaFoldDB" id="A0A1I0DFR9"/>
<evidence type="ECO:0000256" key="1">
    <source>
        <dbReference type="ARBA" id="ARBA00022737"/>
    </source>
</evidence>
<evidence type="ECO:0000313" key="4">
    <source>
        <dbReference type="EMBL" id="SET31032.1"/>
    </source>
</evidence>
<evidence type="ECO:0000256" key="2">
    <source>
        <dbReference type="PROSITE-ProRule" id="PRU00591"/>
    </source>
</evidence>
<dbReference type="PROSITE" id="PS51170">
    <property type="entry name" value="CW"/>
    <property type="match status" value="2"/>
</dbReference>
<feature type="repeat" description="Cell wall-binding" evidence="2">
    <location>
        <begin position="66"/>
        <end position="85"/>
    </location>
</feature>
<keyword evidence="3" id="KW-0732">Signal</keyword>
<keyword evidence="5" id="KW-1185">Reference proteome</keyword>
<protein>
    <submittedName>
        <fullName evidence="4">Putative cell wall binding repeat-containing protein</fullName>
    </submittedName>
</protein>
<name>A0A1I0DFR9_9FIRM</name>
<sequence>MKRKAALGTGILTMVLCLAMGFTAYAQGWEQDGNGWWYSTDSGYLSNGFSQIDGKWYYFGGDGYMCTGWVQDGGKWYYMDGSGVMLANTTTPDGKYWLDANGVWDGKTIGSSSAASSLERNTMKATIDGVEETFYLTSTGGTAGGYKYYSAYALKADGTLGKRLSININPDVSSGTTAKKGDKINGFSLSYKTSPGGFQYSARPGKGDYTITITSNESNGSHVEGTFSATARMIDGNGKVSITGGSFNVYFGEQVASVAALVDAYSAGGGSYAGSDGYDTGSSDVLGSGFSNDYTCRSCNGDGRCKSCAGRGYKRRNGDGKEVDCLSCRGSGTCPICNGFGKVY</sequence>
<proteinExistence type="predicted"/>
<keyword evidence="1" id="KW-0677">Repeat</keyword>
<feature type="signal peptide" evidence="3">
    <location>
        <begin position="1"/>
        <end position="26"/>
    </location>
</feature>
<dbReference type="SUPFAM" id="SSF69360">
    <property type="entry name" value="Cell wall binding repeat"/>
    <property type="match status" value="1"/>
</dbReference>
<dbReference type="InterPro" id="IPR018337">
    <property type="entry name" value="Cell_wall/Cho-bd_repeat"/>
</dbReference>
<dbReference type="Pfam" id="PF01473">
    <property type="entry name" value="Choline_bind_1"/>
    <property type="match status" value="1"/>
</dbReference>
<dbReference type="EMBL" id="FOIM01000004">
    <property type="protein sequence ID" value="SET31032.1"/>
    <property type="molecule type" value="Genomic_DNA"/>
</dbReference>
<dbReference type="Gene3D" id="2.10.270.10">
    <property type="entry name" value="Cholin Binding"/>
    <property type="match status" value="2"/>
</dbReference>